<evidence type="ECO:0000313" key="2">
    <source>
        <dbReference type="Proteomes" id="UP000502508"/>
    </source>
</evidence>
<evidence type="ECO:0000313" key="1">
    <source>
        <dbReference type="EMBL" id="BCB74690.1"/>
    </source>
</evidence>
<gene>
    <name evidence="1" type="ORF">Pflav_011000</name>
</gene>
<dbReference type="AlphaFoldDB" id="A0A6F8XLJ7"/>
<dbReference type="Gene3D" id="1.10.287.1060">
    <property type="entry name" value="ESAT-6-like"/>
    <property type="match status" value="1"/>
</dbReference>
<dbReference type="InterPro" id="IPR036689">
    <property type="entry name" value="ESAT-6-like_sf"/>
</dbReference>
<dbReference type="InterPro" id="IPR010310">
    <property type="entry name" value="T7SS_ESAT-6-like"/>
</dbReference>
<dbReference type="KEGG" id="pfla:Pflav_011000"/>
<dbReference type="EMBL" id="AP022870">
    <property type="protein sequence ID" value="BCB74690.1"/>
    <property type="molecule type" value="Genomic_DNA"/>
</dbReference>
<dbReference type="Pfam" id="PF06013">
    <property type="entry name" value="WXG100"/>
    <property type="match status" value="1"/>
</dbReference>
<name>A0A6F8XLJ7_9ACTN</name>
<organism evidence="1 2">
    <name type="scientific">Phytohabitans flavus</name>
    <dbReference type="NCBI Taxonomy" id="1076124"/>
    <lineage>
        <taxon>Bacteria</taxon>
        <taxon>Bacillati</taxon>
        <taxon>Actinomycetota</taxon>
        <taxon>Actinomycetes</taxon>
        <taxon>Micromonosporales</taxon>
        <taxon>Micromonosporaceae</taxon>
    </lineage>
</organism>
<dbReference type="Proteomes" id="UP000502508">
    <property type="component" value="Chromosome"/>
</dbReference>
<reference evidence="1 2" key="2">
    <citation type="submission" date="2020-03" db="EMBL/GenBank/DDBJ databases">
        <authorList>
            <person name="Ichikawa N."/>
            <person name="Kimura A."/>
            <person name="Kitahashi Y."/>
            <person name="Uohara A."/>
        </authorList>
    </citation>
    <scope>NUCLEOTIDE SEQUENCE [LARGE SCALE GENOMIC DNA]</scope>
    <source>
        <strain evidence="1 2">NBRC 107702</strain>
    </source>
</reference>
<evidence type="ECO:0008006" key="3">
    <source>
        <dbReference type="Google" id="ProtNLM"/>
    </source>
</evidence>
<accession>A0A6F8XLJ7</accession>
<dbReference type="SUPFAM" id="SSF140453">
    <property type="entry name" value="EsxAB dimer-like"/>
    <property type="match status" value="1"/>
</dbReference>
<protein>
    <recommendedName>
        <fullName evidence="3">ESAT-6-like protein</fullName>
    </recommendedName>
</protein>
<proteinExistence type="predicted"/>
<keyword evidence="2" id="KW-1185">Reference proteome</keyword>
<sequence length="105" mass="11429">MEELMTISSDAPTTQNLLTAFAEAYSDAQNAQRAVMNTTDELTRTWSGNAAAEYRKGLGEWLEGLNQVMTALNTLSTKMAEFAKESAATEDNNMLEALGISATWT</sequence>
<reference evidence="1 2" key="1">
    <citation type="submission" date="2020-03" db="EMBL/GenBank/DDBJ databases">
        <title>Whole genome shotgun sequence of Phytohabitans flavus NBRC 107702.</title>
        <authorList>
            <person name="Komaki H."/>
            <person name="Tamura T."/>
        </authorList>
    </citation>
    <scope>NUCLEOTIDE SEQUENCE [LARGE SCALE GENOMIC DNA]</scope>
    <source>
        <strain evidence="1 2">NBRC 107702</strain>
    </source>
</reference>